<dbReference type="InterPro" id="IPR025269">
    <property type="entry name" value="SAM-like_dom"/>
</dbReference>
<dbReference type="Gene3D" id="1.10.443.10">
    <property type="entry name" value="Intergrase catalytic core"/>
    <property type="match status" value="1"/>
</dbReference>
<keyword evidence="3" id="KW-0233">DNA recombination</keyword>
<dbReference type="InterPro" id="IPR010998">
    <property type="entry name" value="Integrase_recombinase_N"/>
</dbReference>
<evidence type="ECO:0000256" key="1">
    <source>
        <dbReference type="ARBA" id="ARBA00008857"/>
    </source>
</evidence>
<dbReference type="GO" id="GO:0003677">
    <property type="term" value="F:DNA binding"/>
    <property type="evidence" value="ECO:0007669"/>
    <property type="project" value="UniProtKB-KW"/>
</dbReference>
<protein>
    <submittedName>
        <fullName evidence="4">Site-specific integrase</fullName>
    </submittedName>
</protein>
<name>A0A7K0JFP1_PHOVU</name>
<dbReference type="InterPro" id="IPR002104">
    <property type="entry name" value="Integrase_catalytic"/>
</dbReference>
<dbReference type="InterPro" id="IPR050090">
    <property type="entry name" value="Tyrosine_recombinase_XerCD"/>
</dbReference>
<dbReference type="Proteomes" id="UP000460950">
    <property type="component" value="Unassembled WGS sequence"/>
</dbReference>
<organism evidence="4 5">
    <name type="scientific">Phocaeicola vulgatus</name>
    <name type="common">Bacteroides vulgatus</name>
    <dbReference type="NCBI Taxonomy" id="821"/>
    <lineage>
        <taxon>Bacteria</taxon>
        <taxon>Pseudomonadati</taxon>
        <taxon>Bacteroidota</taxon>
        <taxon>Bacteroidia</taxon>
        <taxon>Bacteroidales</taxon>
        <taxon>Bacteroidaceae</taxon>
        <taxon>Phocaeicola</taxon>
    </lineage>
</organism>
<dbReference type="EMBL" id="VULU01000018">
    <property type="protein sequence ID" value="MSS48811.1"/>
    <property type="molecule type" value="Genomic_DNA"/>
</dbReference>
<gene>
    <name evidence="4" type="ORF">FYJ30_10975</name>
</gene>
<dbReference type="Pfam" id="PF17293">
    <property type="entry name" value="Arm-DNA-bind_5"/>
    <property type="match status" value="1"/>
</dbReference>
<reference evidence="4 5" key="1">
    <citation type="submission" date="2019-09" db="EMBL/GenBank/DDBJ databases">
        <title>In-depth cultivation of the pig gut microbiome towards novel bacterial diversity and tailored functional studies.</title>
        <authorList>
            <person name="Wylensek D."/>
            <person name="Hitch T.C.A."/>
            <person name="Clavel T."/>
        </authorList>
    </citation>
    <scope>NUCLEOTIDE SEQUENCE [LARGE SCALE GENOMIC DNA]</scope>
    <source>
        <strain evidence="4 5">WCA-389-WT-3C</strain>
    </source>
</reference>
<comment type="similarity">
    <text evidence="1">Belongs to the 'phage' integrase family.</text>
</comment>
<dbReference type="GO" id="GO:0006310">
    <property type="term" value="P:DNA recombination"/>
    <property type="evidence" value="ECO:0007669"/>
    <property type="project" value="UniProtKB-KW"/>
</dbReference>
<dbReference type="GO" id="GO:0015074">
    <property type="term" value="P:DNA integration"/>
    <property type="evidence" value="ECO:0007669"/>
    <property type="project" value="InterPro"/>
</dbReference>
<dbReference type="Pfam" id="PF13102">
    <property type="entry name" value="Phage_int_SAM_5"/>
    <property type="match status" value="1"/>
</dbReference>
<dbReference type="InterPro" id="IPR011010">
    <property type="entry name" value="DNA_brk_join_enz"/>
</dbReference>
<comment type="caution">
    <text evidence="4">The sequence shown here is derived from an EMBL/GenBank/DDBJ whole genome shotgun (WGS) entry which is preliminary data.</text>
</comment>
<dbReference type="RefSeq" id="WP_154577395.1">
    <property type="nucleotide sequence ID" value="NZ_DAWEEQ010000031.1"/>
</dbReference>
<keyword evidence="2" id="KW-0238">DNA-binding</keyword>
<sequence>MRSTFSILFYINRNRIKADGTTAVMCRITIDGKNTVMTTGICCKPEDWNAKNGTVRTVRENNRLQEYRKYIEQCYEDILKTQGVVSAEIIKNRITRQFIVPTHLLQMGEIERERLRIRSKEINSISTYRHSQYFQKYLADYLTSMGKGDISFEDISEDFGKGYKAFLMKNKNFSSTQTNRCLCWLNRLLYLAVDNEILRCNPCEEVEYEKKPAPKHKYVTREEMKRIMAMPLNDGRAELGRRSFIFSCLTGLAYADIKQLNPRHIETTAEGRRFIRINRKKTGVEAVIPLHPIAEQILDLYNTTDIHNPVFPLPSRDSIWHEIREIGVILGRTDDLSYHQSRHGFGVLLISESISIESIAKMMGHSNIRTTQGYAKITEEKISKEMDKLIEKRSKTNNNAAV</sequence>
<dbReference type="InterPro" id="IPR035386">
    <property type="entry name" value="Arm-DNA-bind_5"/>
</dbReference>
<evidence type="ECO:0000313" key="5">
    <source>
        <dbReference type="Proteomes" id="UP000460950"/>
    </source>
</evidence>
<dbReference type="AlphaFoldDB" id="A0A7K0JFP1"/>
<evidence type="ECO:0000256" key="3">
    <source>
        <dbReference type="ARBA" id="ARBA00023172"/>
    </source>
</evidence>
<evidence type="ECO:0000313" key="4">
    <source>
        <dbReference type="EMBL" id="MSS48811.1"/>
    </source>
</evidence>
<accession>A0A7K0JFP1</accession>
<dbReference type="CDD" id="cd01185">
    <property type="entry name" value="INTN1_C_like"/>
    <property type="match status" value="1"/>
</dbReference>
<dbReference type="PROSITE" id="PS51898">
    <property type="entry name" value="TYR_RECOMBINASE"/>
    <property type="match status" value="1"/>
</dbReference>
<dbReference type="SUPFAM" id="SSF56349">
    <property type="entry name" value="DNA breaking-rejoining enzymes"/>
    <property type="match status" value="1"/>
</dbReference>
<dbReference type="PANTHER" id="PTHR30349">
    <property type="entry name" value="PHAGE INTEGRASE-RELATED"/>
    <property type="match status" value="1"/>
</dbReference>
<dbReference type="PANTHER" id="PTHR30349:SF64">
    <property type="entry name" value="PROPHAGE INTEGRASE INTD-RELATED"/>
    <property type="match status" value="1"/>
</dbReference>
<dbReference type="InterPro" id="IPR013762">
    <property type="entry name" value="Integrase-like_cat_sf"/>
</dbReference>
<dbReference type="Gene3D" id="1.10.150.130">
    <property type="match status" value="1"/>
</dbReference>
<proteinExistence type="inferred from homology"/>
<evidence type="ECO:0000256" key="2">
    <source>
        <dbReference type="ARBA" id="ARBA00023125"/>
    </source>
</evidence>
<dbReference type="Pfam" id="PF00589">
    <property type="entry name" value="Phage_integrase"/>
    <property type="match status" value="1"/>
</dbReference>